<name>A0AAE1UGA4_9EUCA</name>
<dbReference type="EMBL" id="JAWZYT010000442">
    <property type="protein sequence ID" value="KAK4323433.1"/>
    <property type="molecule type" value="Genomic_DNA"/>
</dbReference>
<dbReference type="Proteomes" id="UP001292094">
    <property type="component" value="Unassembled WGS sequence"/>
</dbReference>
<dbReference type="PANTHER" id="PTHR10773:SF19">
    <property type="match status" value="1"/>
</dbReference>
<dbReference type="AlphaFoldDB" id="A0AAE1UGA4"/>
<evidence type="ECO:0000256" key="1">
    <source>
        <dbReference type="SAM" id="MobiDB-lite"/>
    </source>
</evidence>
<comment type="caution">
    <text evidence="2">The sequence shown here is derived from an EMBL/GenBank/DDBJ whole genome shotgun (WGS) entry which is preliminary data.</text>
</comment>
<evidence type="ECO:0000313" key="3">
    <source>
        <dbReference type="Proteomes" id="UP001292094"/>
    </source>
</evidence>
<evidence type="ECO:0000313" key="2">
    <source>
        <dbReference type="EMBL" id="KAK4323433.1"/>
    </source>
</evidence>
<protein>
    <submittedName>
        <fullName evidence="2">Uncharacterized protein</fullName>
    </submittedName>
</protein>
<feature type="region of interest" description="Disordered" evidence="1">
    <location>
        <begin position="157"/>
        <end position="178"/>
    </location>
</feature>
<accession>A0AAE1UGA4</accession>
<gene>
    <name evidence="2" type="ORF">Pmani_005854</name>
</gene>
<proteinExistence type="predicted"/>
<organism evidence="2 3">
    <name type="scientific">Petrolisthes manimaculis</name>
    <dbReference type="NCBI Taxonomy" id="1843537"/>
    <lineage>
        <taxon>Eukaryota</taxon>
        <taxon>Metazoa</taxon>
        <taxon>Ecdysozoa</taxon>
        <taxon>Arthropoda</taxon>
        <taxon>Crustacea</taxon>
        <taxon>Multicrustacea</taxon>
        <taxon>Malacostraca</taxon>
        <taxon>Eumalacostraca</taxon>
        <taxon>Eucarida</taxon>
        <taxon>Decapoda</taxon>
        <taxon>Pleocyemata</taxon>
        <taxon>Anomura</taxon>
        <taxon>Galatheoidea</taxon>
        <taxon>Porcellanidae</taxon>
        <taxon>Petrolisthes</taxon>
    </lineage>
</organism>
<sequence length="545" mass="62569">MKKKSKRKVGLSTSKCSVEVDPSVVTEKSKLSQHISFHQLPESTKEVIDSDDLFEFIDVTKHCSDYDMLEEERMKVKVEQCNDNCNDHNMLEEERMKVEIEDCSDEKLEEERMKVKVEDCSDEDVIMKVEHDIDEDENSERANKFVSNKNKNLYGTGCSLPNPDIKPDEPEPNPNYNDTDNWLKVVTQPETEGDIWSAEPQWKRTEDVSQWAKNVAKKRCDSGLEYISVKKNVAVPAKVVGPALPCSKKCYDRVGVDIVNKIFDKYWKMASHNTQSRYIAKHILSKEVSRHYSGPNSKRNVTYEYFVTVNKKDIVVCKTCFCNIHAISKKRVENVLSKVRSTGVAPVDQRGASASVNKTHEDVLQIVQDHVRSLPTCSSHYSRAKSRHRVYLPPGYSHRKCYDLYKHQCEEKNLGPDKIVSFNMYSKTMRKFNIGTSPPMLDTCSTCDQLKRDKEVAEAAKDTSKTSELVTKKRLHLIKTNVAHSIMDAYGYDNDPSLCAIAMDLQQTLVTPRLTTNVAYYKRKMWTYNFGIHNLKENSQAHLYV</sequence>
<reference evidence="2" key="1">
    <citation type="submission" date="2023-11" db="EMBL/GenBank/DDBJ databases">
        <title>Genome assemblies of two species of porcelain crab, Petrolisthes cinctipes and Petrolisthes manimaculis (Anomura: Porcellanidae).</title>
        <authorList>
            <person name="Angst P."/>
        </authorList>
    </citation>
    <scope>NUCLEOTIDE SEQUENCE</scope>
    <source>
        <strain evidence="2">PB745_02</strain>
        <tissue evidence="2">Gill</tissue>
    </source>
</reference>
<keyword evidence="3" id="KW-1185">Reference proteome</keyword>
<dbReference type="PANTHER" id="PTHR10773">
    <property type="entry name" value="DNA-DIRECTED RNA POLYMERASES I, II, AND III SUBUNIT RPABC2"/>
    <property type="match status" value="1"/>
</dbReference>